<dbReference type="Proteomes" id="UP001381693">
    <property type="component" value="Unassembled WGS sequence"/>
</dbReference>
<feature type="non-terminal residue" evidence="2">
    <location>
        <position position="1"/>
    </location>
</feature>
<dbReference type="Pfam" id="PF00147">
    <property type="entry name" value="Fibrinogen_C"/>
    <property type="match status" value="1"/>
</dbReference>
<sequence>ATINATHSVLEVVGKFNQRLDRQDRMLERILRLSESKSIVERPIDCSGYSYMNRKKVMDIYPYGCANPVQVMCDLSLSGTPWTILLRSENRKDQVNFTRPWDDYRDGFGEKNANHWMGLKLLHDLTKDGDMKLRLMAEDFTGDYNWVTWKTFKVHDEESGFRLEIGNEDSFDGVHDNFAPMNGQKFTTIDRDNDGFKNGNCAEVHLGGWWYTDCGEANPTGATKNQDSPNTAFWYGWTRNDPSKKFLRQLTLLFTPSDEIQKKRKCYGQDGEFEAFDFN</sequence>
<name>A0AAN8WYG9_HALRR</name>
<dbReference type="Gene3D" id="3.90.215.10">
    <property type="entry name" value="Gamma Fibrinogen, chain A, domain 1"/>
    <property type="match status" value="1"/>
</dbReference>
<dbReference type="SUPFAM" id="SSF56496">
    <property type="entry name" value="Fibrinogen C-terminal domain-like"/>
    <property type="match status" value="1"/>
</dbReference>
<dbReference type="InterPro" id="IPR050373">
    <property type="entry name" value="Fibrinogen_C-term_domain"/>
</dbReference>
<evidence type="ECO:0000313" key="3">
    <source>
        <dbReference type="Proteomes" id="UP001381693"/>
    </source>
</evidence>
<proteinExistence type="predicted"/>
<gene>
    <name evidence="2" type="primary">ANGPTL1_1</name>
    <name evidence="2" type="ORF">SK128_000282</name>
</gene>
<comment type="caution">
    <text evidence="2">The sequence shown here is derived from an EMBL/GenBank/DDBJ whole genome shotgun (WGS) entry which is preliminary data.</text>
</comment>
<dbReference type="SMART" id="SM00186">
    <property type="entry name" value="FBG"/>
    <property type="match status" value="1"/>
</dbReference>
<dbReference type="PROSITE" id="PS51406">
    <property type="entry name" value="FIBRINOGEN_C_2"/>
    <property type="match status" value="1"/>
</dbReference>
<dbReference type="InterPro" id="IPR036056">
    <property type="entry name" value="Fibrinogen-like_C"/>
</dbReference>
<dbReference type="PANTHER" id="PTHR19143:SF327">
    <property type="entry name" value="FI21813P1-RELATED"/>
    <property type="match status" value="1"/>
</dbReference>
<organism evidence="2 3">
    <name type="scientific">Halocaridina rubra</name>
    <name type="common">Hawaiian red shrimp</name>
    <dbReference type="NCBI Taxonomy" id="373956"/>
    <lineage>
        <taxon>Eukaryota</taxon>
        <taxon>Metazoa</taxon>
        <taxon>Ecdysozoa</taxon>
        <taxon>Arthropoda</taxon>
        <taxon>Crustacea</taxon>
        <taxon>Multicrustacea</taxon>
        <taxon>Malacostraca</taxon>
        <taxon>Eumalacostraca</taxon>
        <taxon>Eucarida</taxon>
        <taxon>Decapoda</taxon>
        <taxon>Pleocyemata</taxon>
        <taxon>Caridea</taxon>
        <taxon>Atyoidea</taxon>
        <taxon>Atyidae</taxon>
        <taxon>Halocaridina</taxon>
    </lineage>
</organism>
<evidence type="ECO:0000259" key="1">
    <source>
        <dbReference type="PROSITE" id="PS51406"/>
    </source>
</evidence>
<keyword evidence="3" id="KW-1185">Reference proteome</keyword>
<dbReference type="AlphaFoldDB" id="A0AAN8WYG9"/>
<protein>
    <submittedName>
        <fullName evidence="2">Angiopoietin-like 1</fullName>
    </submittedName>
</protein>
<dbReference type="EMBL" id="JAXCGZ010015210">
    <property type="protein sequence ID" value="KAK7070863.1"/>
    <property type="molecule type" value="Genomic_DNA"/>
</dbReference>
<dbReference type="GO" id="GO:0005615">
    <property type="term" value="C:extracellular space"/>
    <property type="evidence" value="ECO:0007669"/>
    <property type="project" value="TreeGrafter"/>
</dbReference>
<dbReference type="PANTHER" id="PTHR19143">
    <property type="entry name" value="FIBRINOGEN/TENASCIN/ANGIOPOEITIN"/>
    <property type="match status" value="1"/>
</dbReference>
<dbReference type="InterPro" id="IPR002181">
    <property type="entry name" value="Fibrinogen_a/b/g_C_dom"/>
</dbReference>
<feature type="domain" description="Fibrinogen C-terminal" evidence="1">
    <location>
        <begin position="37"/>
        <end position="258"/>
    </location>
</feature>
<evidence type="ECO:0000313" key="2">
    <source>
        <dbReference type="EMBL" id="KAK7070863.1"/>
    </source>
</evidence>
<accession>A0AAN8WYG9</accession>
<reference evidence="2 3" key="1">
    <citation type="submission" date="2023-11" db="EMBL/GenBank/DDBJ databases">
        <title>Halocaridina rubra genome assembly.</title>
        <authorList>
            <person name="Smith C."/>
        </authorList>
    </citation>
    <scope>NUCLEOTIDE SEQUENCE [LARGE SCALE GENOMIC DNA]</scope>
    <source>
        <strain evidence="2">EP-1</strain>
        <tissue evidence="2">Whole</tissue>
    </source>
</reference>
<dbReference type="InterPro" id="IPR014716">
    <property type="entry name" value="Fibrinogen_a/b/g_C_1"/>
</dbReference>